<dbReference type="InterPro" id="IPR005616">
    <property type="entry name" value="CcmH/CycL/Ccl2/NrfF_N"/>
</dbReference>
<evidence type="ECO:0000313" key="9">
    <source>
        <dbReference type="EMBL" id="MFC0199333.1"/>
    </source>
</evidence>
<dbReference type="InterPro" id="IPR051263">
    <property type="entry name" value="C-type_cytochrome_biogenesis"/>
</dbReference>
<comment type="similarity">
    <text evidence="1 7">Belongs to the CcmH/CycL/Ccl2/NrfF family.</text>
</comment>
<keyword evidence="4 7" id="KW-0732">Signal</keyword>
<evidence type="ECO:0000256" key="1">
    <source>
        <dbReference type="ARBA" id="ARBA00010342"/>
    </source>
</evidence>
<dbReference type="Pfam" id="PF03918">
    <property type="entry name" value="CcmH"/>
    <property type="match status" value="1"/>
</dbReference>
<keyword evidence="3 7" id="KW-0479">Metal-binding</keyword>
<keyword evidence="5" id="KW-0201">Cytochrome c-type biogenesis</keyword>
<dbReference type="Proteomes" id="UP001589795">
    <property type="component" value="Unassembled WGS sequence"/>
</dbReference>
<sequence length="157" mass="17250">MTRLLRGLLLVLALAGPLSVPAFAVQPDEVLEDAGLEARAREISRKLRCPVCQGETIDDSNAAISRDLRLYVRERLVAGDTDPEVIDNVVDRFGEFVLFEPRATGSGLILWLAGPLMALIAALVAWRFLRSRDRAPTETPALDAAEKKRLDEIMRGG</sequence>
<name>A0ABV6CF19_9RHOB</name>
<comment type="function">
    <text evidence="7">Possible subunit of a heme lyase.</text>
</comment>
<gene>
    <name evidence="9" type="ORF">ACFFIZ_03075</name>
</gene>
<evidence type="ECO:0000313" key="10">
    <source>
        <dbReference type="Proteomes" id="UP001589795"/>
    </source>
</evidence>
<evidence type="ECO:0000256" key="3">
    <source>
        <dbReference type="ARBA" id="ARBA00022723"/>
    </source>
</evidence>
<evidence type="ECO:0000256" key="2">
    <source>
        <dbReference type="ARBA" id="ARBA00022617"/>
    </source>
</evidence>
<dbReference type="Gene3D" id="1.10.8.640">
    <property type="entry name" value="Cytochrome C biogenesis protein"/>
    <property type="match status" value="1"/>
</dbReference>
<feature type="transmembrane region" description="Helical" evidence="7">
    <location>
        <begin position="108"/>
        <end position="129"/>
    </location>
</feature>
<keyword evidence="10" id="KW-1185">Reference proteome</keyword>
<evidence type="ECO:0000256" key="6">
    <source>
        <dbReference type="ARBA" id="ARBA00023004"/>
    </source>
</evidence>
<evidence type="ECO:0000256" key="7">
    <source>
        <dbReference type="RuleBase" id="RU364112"/>
    </source>
</evidence>
<reference evidence="9 10" key="1">
    <citation type="submission" date="2024-09" db="EMBL/GenBank/DDBJ databases">
        <authorList>
            <person name="Sun Q."/>
            <person name="Mori K."/>
        </authorList>
    </citation>
    <scope>NUCLEOTIDE SEQUENCE [LARGE SCALE GENOMIC DNA]</scope>
    <source>
        <strain evidence="9 10">CCM 7904</strain>
    </source>
</reference>
<proteinExistence type="inferred from homology"/>
<evidence type="ECO:0000256" key="4">
    <source>
        <dbReference type="ARBA" id="ARBA00022729"/>
    </source>
</evidence>
<dbReference type="PANTHER" id="PTHR47870:SF1">
    <property type="entry name" value="CYTOCHROME C-TYPE BIOGENESIS PROTEIN CCMH"/>
    <property type="match status" value="1"/>
</dbReference>
<feature type="domain" description="CcmH/CycL/Ccl2/NrfF N-terminal" evidence="8">
    <location>
        <begin position="14"/>
        <end position="154"/>
    </location>
</feature>
<feature type="chain" id="PRO_5045008121" description="Cytochrome c-type biogenesis protein" evidence="7">
    <location>
        <begin position="25"/>
        <end position="157"/>
    </location>
</feature>
<accession>A0ABV6CF19</accession>
<keyword evidence="7" id="KW-1133">Transmembrane helix</keyword>
<comment type="caution">
    <text evidence="9">The sequence shown here is derived from an EMBL/GenBank/DDBJ whole genome shotgun (WGS) entry which is preliminary data.</text>
</comment>
<dbReference type="EMBL" id="JBHLWQ010000031">
    <property type="protein sequence ID" value="MFC0199333.1"/>
    <property type="molecule type" value="Genomic_DNA"/>
</dbReference>
<evidence type="ECO:0000259" key="8">
    <source>
        <dbReference type="Pfam" id="PF03918"/>
    </source>
</evidence>
<feature type="signal peptide" evidence="7">
    <location>
        <begin position="1"/>
        <end position="24"/>
    </location>
</feature>
<protein>
    <recommendedName>
        <fullName evidence="7">Cytochrome c-type biogenesis protein</fullName>
    </recommendedName>
</protein>
<organism evidence="9 10">
    <name type="scientific">Paracoccus rhizosphaerae</name>
    <dbReference type="NCBI Taxonomy" id="1133347"/>
    <lineage>
        <taxon>Bacteria</taxon>
        <taxon>Pseudomonadati</taxon>
        <taxon>Pseudomonadota</taxon>
        <taxon>Alphaproteobacteria</taxon>
        <taxon>Rhodobacterales</taxon>
        <taxon>Paracoccaceae</taxon>
        <taxon>Paracoccus</taxon>
    </lineage>
</organism>
<dbReference type="PANTHER" id="PTHR47870">
    <property type="entry name" value="CYTOCHROME C-TYPE BIOGENESIS PROTEIN CCMH"/>
    <property type="match status" value="1"/>
</dbReference>
<keyword evidence="7" id="KW-0812">Transmembrane</keyword>
<dbReference type="RefSeq" id="WP_265506351.1">
    <property type="nucleotide sequence ID" value="NZ_JAOTBE010000011.1"/>
</dbReference>
<dbReference type="InterPro" id="IPR038297">
    <property type="entry name" value="CcmH/CycL/NrfF/Ccl2_sf"/>
</dbReference>
<keyword evidence="7" id="KW-0472">Membrane</keyword>
<dbReference type="CDD" id="cd16378">
    <property type="entry name" value="CcmH_N"/>
    <property type="match status" value="1"/>
</dbReference>
<evidence type="ECO:0000256" key="5">
    <source>
        <dbReference type="ARBA" id="ARBA00022748"/>
    </source>
</evidence>
<keyword evidence="6 7" id="KW-0408">Iron</keyword>
<keyword evidence="2 7" id="KW-0349">Heme</keyword>